<keyword evidence="2" id="KW-1185">Reference proteome</keyword>
<comment type="caution">
    <text evidence="1">The sequence shown here is derived from an EMBL/GenBank/DDBJ whole genome shotgun (WGS) entry which is preliminary data.</text>
</comment>
<name>A0ACA9S294_9GLOM</name>
<proteinExistence type="predicted"/>
<accession>A0ACA9S294</accession>
<dbReference type="Proteomes" id="UP000789920">
    <property type="component" value="Unassembled WGS sequence"/>
</dbReference>
<feature type="non-terminal residue" evidence="1">
    <location>
        <position position="1"/>
    </location>
</feature>
<gene>
    <name evidence="1" type="ORF">RPERSI_LOCUS25538</name>
</gene>
<protein>
    <submittedName>
        <fullName evidence="1">4276_t:CDS:1</fullName>
    </submittedName>
</protein>
<sequence length="360" mass="39486">NVMRKNSSQSKVSPPSPISPTTNVASVVTAPTNSDNSDSTATSNNVPLGSAVETPSTENNVTPEPSLVPQAPENSTLFTSPLSISPTTPPKITTEPQAIQSPQTPQTPQTPQKSFNPVGLVLKRMLSSKKTSQPQSPVAKPPTTISAEENATPDNKPNEVSINTTPIQEENDKKIEEAVIIEKEEIPEPAERDIKSNDEIEEEVTNSDKKLKTVVKGGNLREFFTRCIEKLQQEFDELDRRMYSGVPPPEVTARDIPKNELQNVDPQKNELQRNELHKLEREQLLERADTESDAQPNVKVNGDARSALADAGEALNERGEKLGELNERIGALGGASAEFARLAADIRKKEANKKWYQQIF</sequence>
<dbReference type="EMBL" id="CAJVQC010084645">
    <property type="protein sequence ID" value="CAG8821244.1"/>
    <property type="molecule type" value="Genomic_DNA"/>
</dbReference>
<organism evidence="1 2">
    <name type="scientific">Racocetra persica</name>
    <dbReference type="NCBI Taxonomy" id="160502"/>
    <lineage>
        <taxon>Eukaryota</taxon>
        <taxon>Fungi</taxon>
        <taxon>Fungi incertae sedis</taxon>
        <taxon>Mucoromycota</taxon>
        <taxon>Glomeromycotina</taxon>
        <taxon>Glomeromycetes</taxon>
        <taxon>Diversisporales</taxon>
        <taxon>Gigasporaceae</taxon>
        <taxon>Racocetra</taxon>
    </lineage>
</organism>
<evidence type="ECO:0000313" key="1">
    <source>
        <dbReference type="EMBL" id="CAG8821244.1"/>
    </source>
</evidence>
<evidence type="ECO:0000313" key="2">
    <source>
        <dbReference type="Proteomes" id="UP000789920"/>
    </source>
</evidence>
<reference evidence="1" key="1">
    <citation type="submission" date="2021-06" db="EMBL/GenBank/DDBJ databases">
        <authorList>
            <person name="Kallberg Y."/>
            <person name="Tangrot J."/>
            <person name="Rosling A."/>
        </authorList>
    </citation>
    <scope>NUCLEOTIDE SEQUENCE</scope>
    <source>
        <strain evidence="1">MA461A</strain>
    </source>
</reference>